<comment type="caution">
    <text evidence="1">The sequence shown here is derived from an EMBL/GenBank/DDBJ whole genome shotgun (WGS) entry which is preliminary data.</text>
</comment>
<reference evidence="2" key="2">
    <citation type="submission" date="2019-02" db="EMBL/GenBank/DDBJ databases">
        <title>Granulicella sibirica sp. nov., a psychrotolerant acidobacterium isolated from an organic soil layer in forested tundra, West Siberia.</title>
        <authorList>
            <person name="Oshkin I.Y."/>
            <person name="Kulichevskaya I.S."/>
            <person name="Rijpstra W.I.C."/>
            <person name="Sinninghe Damste J.S."/>
            <person name="Rakitin A.L."/>
            <person name="Ravin N.V."/>
            <person name="Dedysh S.N."/>
        </authorList>
    </citation>
    <scope>NUCLEOTIDE SEQUENCE [LARGE SCALE GENOMIC DNA]</scope>
    <source>
        <strain evidence="2">AF10</strain>
    </source>
</reference>
<dbReference type="EMBL" id="RDSM01000007">
    <property type="protein sequence ID" value="RXH53828.1"/>
    <property type="molecule type" value="Genomic_DNA"/>
</dbReference>
<name>A0A4Q0SW90_9BACT</name>
<evidence type="ECO:0000313" key="2">
    <source>
        <dbReference type="Proteomes" id="UP000289437"/>
    </source>
</evidence>
<proteinExistence type="predicted"/>
<protein>
    <submittedName>
        <fullName evidence="1">Uncharacterized protein</fullName>
    </submittedName>
</protein>
<dbReference type="Proteomes" id="UP000289437">
    <property type="component" value="Unassembled WGS sequence"/>
</dbReference>
<reference evidence="1 2" key="1">
    <citation type="submission" date="2018-11" db="EMBL/GenBank/DDBJ databases">
        <authorList>
            <person name="Mardanov A.V."/>
            <person name="Ravin N.V."/>
            <person name="Dedysh S.N."/>
        </authorList>
    </citation>
    <scope>NUCLEOTIDE SEQUENCE [LARGE SCALE GENOMIC DNA]</scope>
    <source>
        <strain evidence="1 2">AF10</strain>
    </source>
</reference>
<accession>A0A4Q0SW90</accession>
<sequence length="130" mass="14746">MFWTHSLVFVAKFPLDGLCKFAKLGLSFICSWIAFNPMEQIGSAHSDVTEFLEHFVSFHKGDRWIPRVRSSKSNPELRLTCADENVAKHCMVTEEPRLNRDAMTAFAKRNSKTRPLNLMPIVSKSDLGGC</sequence>
<organism evidence="1 2">
    <name type="scientific">Granulicella sibirica</name>
    <dbReference type="NCBI Taxonomy" id="2479048"/>
    <lineage>
        <taxon>Bacteria</taxon>
        <taxon>Pseudomonadati</taxon>
        <taxon>Acidobacteriota</taxon>
        <taxon>Terriglobia</taxon>
        <taxon>Terriglobales</taxon>
        <taxon>Acidobacteriaceae</taxon>
        <taxon>Granulicella</taxon>
    </lineage>
</organism>
<dbReference type="AlphaFoldDB" id="A0A4Q0SW90"/>
<evidence type="ECO:0000313" key="1">
    <source>
        <dbReference type="EMBL" id="RXH53828.1"/>
    </source>
</evidence>
<gene>
    <name evidence="1" type="ORF">GRAN_5166</name>
</gene>
<keyword evidence="2" id="KW-1185">Reference proteome</keyword>